<gene>
    <name evidence="5" type="ORF">ACHE_80017S</name>
</gene>
<keyword evidence="2" id="KW-0274">FAD</keyword>
<keyword evidence="1" id="KW-0285">Flavoprotein</keyword>
<dbReference type="InterPro" id="IPR002938">
    <property type="entry name" value="FAD-bd"/>
</dbReference>
<evidence type="ECO:0000259" key="4">
    <source>
        <dbReference type="Pfam" id="PF01494"/>
    </source>
</evidence>
<sequence>MTQPQLRVLIVGASIAAPTAAYWFAKAGAKVTVIERFPHLRTNGQNVDIRTAGVSVMRKMQGREKAVRAKTIPMEGISLIRDDGRSYGTIRATGNPDQQSLVSEYEILRGDLARFIFDMTNHENVNYVFGEQVVSIQQHEQEYGPVTVEFMNGLPTSQYDLVVACDGSASRTRAIGLGCGVRDHIEPVNL</sequence>
<dbReference type="SUPFAM" id="SSF51905">
    <property type="entry name" value="FAD/NAD(P)-binding domain"/>
    <property type="match status" value="1"/>
</dbReference>
<dbReference type="EMBL" id="AP024423">
    <property type="protein sequence ID" value="BCR92117.1"/>
    <property type="molecule type" value="Genomic_DNA"/>
</dbReference>
<reference evidence="5" key="2">
    <citation type="submission" date="2021-02" db="EMBL/GenBank/DDBJ databases">
        <title>Aspergillus chevalieri M1 genome sequence.</title>
        <authorList>
            <person name="Kadooka C."/>
            <person name="Mori K."/>
            <person name="Futagami T."/>
        </authorList>
    </citation>
    <scope>NUCLEOTIDE SEQUENCE</scope>
    <source>
        <strain evidence="5">M1</strain>
    </source>
</reference>
<dbReference type="GeneID" id="66986466"/>
<dbReference type="PANTHER" id="PTHR46865">
    <property type="entry name" value="OXIDOREDUCTASE-RELATED"/>
    <property type="match status" value="1"/>
</dbReference>
<protein>
    <recommendedName>
        <fullName evidence="4">FAD-binding domain-containing protein</fullName>
    </recommendedName>
</protein>
<dbReference type="GO" id="GO:0016491">
    <property type="term" value="F:oxidoreductase activity"/>
    <property type="evidence" value="ECO:0007669"/>
    <property type="project" value="UniProtKB-KW"/>
</dbReference>
<keyword evidence="3" id="KW-0560">Oxidoreductase</keyword>
<dbReference type="Gene3D" id="3.50.50.60">
    <property type="entry name" value="FAD/NAD(P)-binding domain"/>
    <property type="match status" value="1"/>
</dbReference>
<dbReference type="PANTHER" id="PTHR46865:SF2">
    <property type="entry name" value="MONOOXYGENASE"/>
    <property type="match status" value="1"/>
</dbReference>
<dbReference type="Proteomes" id="UP000637239">
    <property type="component" value="Chromosome 8"/>
</dbReference>
<dbReference type="Pfam" id="PF01494">
    <property type="entry name" value="FAD_binding_3"/>
    <property type="match status" value="1"/>
</dbReference>
<name>A0A7R7ZT56_ASPCH</name>
<organism evidence="5 6">
    <name type="scientific">Aspergillus chevalieri</name>
    <name type="common">Eurotium chevalieri</name>
    <dbReference type="NCBI Taxonomy" id="182096"/>
    <lineage>
        <taxon>Eukaryota</taxon>
        <taxon>Fungi</taxon>
        <taxon>Dikarya</taxon>
        <taxon>Ascomycota</taxon>
        <taxon>Pezizomycotina</taxon>
        <taxon>Eurotiomycetes</taxon>
        <taxon>Eurotiomycetidae</taxon>
        <taxon>Eurotiales</taxon>
        <taxon>Aspergillaceae</taxon>
        <taxon>Aspergillus</taxon>
        <taxon>Aspergillus subgen. Aspergillus</taxon>
    </lineage>
</organism>
<proteinExistence type="predicted"/>
<reference evidence="5" key="1">
    <citation type="submission" date="2021-01" db="EMBL/GenBank/DDBJ databases">
        <authorList>
            <consortium name="Aspergillus chevalieri M1 genome sequencing consortium"/>
            <person name="Kazuki M."/>
            <person name="Futagami T."/>
        </authorList>
    </citation>
    <scope>NUCLEOTIDE SEQUENCE</scope>
    <source>
        <strain evidence="5">M1</strain>
    </source>
</reference>
<feature type="domain" description="FAD-binding" evidence="4">
    <location>
        <begin position="7"/>
        <end position="174"/>
    </location>
</feature>
<evidence type="ECO:0000313" key="6">
    <source>
        <dbReference type="Proteomes" id="UP000637239"/>
    </source>
</evidence>
<evidence type="ECO:0000256" key="1">
    <source>
        <dbReference type="ARBA" id="ARBA00022630"/>
    </source>
</evidence>
<dbReference type="KEGG" id="ache:ACHE_80017S"/>
<accession>A0A7R7ZT56</accession>
<keyword evidence="6" id="KW-1185">Reference proteome</keyword>
<evidence type="ECO:0000256" key="3">
    <source>
        <dbReference type="ARBA" id="ARBA00023002"/>
    </source>
</evidence>
<dbReference type="AlphaFoldDB" id="A0A7R7ZT56"/>
<dbReference type="RefSeq" id="XP_043140630.1">
    <property type="nucleotide sequence ID" value="XM_043283341.1"/>
</dbReference>
<evidence type="ECO:0000256" key="2">
    <source>
        <dbReference type="ARBA" id="ARBA00022827"/>
    </source>
</evidence>
<dbReference type="InterPro" id="IPR036188">
    <property type="entry name" value="FAD/NAD-bd_sf"/>
</dbReference>
<dbReference type="GO" id="GO:0071949">
    <property type="term" value="F:FAD binding"/>
    <property type="evidence" value="ECO:0007669"/>
    <property type="project" value="InterPro"/>
</dbReference>
<dbReference type="InterPro" id="IPR051704">
    <property type="entry name" value="FAD_aromatic-hydroxylase"/>
</dbReference>
<evidence type="ECO:0000313" key="5">
    <source>
        <dbReference type="EMBL" id="BCR92117.1"/>
    </source>
</evidence>